<dbReference type="PROSITE" id="PS51186">
    <property type="entry name" value="GNAT"/>
    <property type="match status" value="1"/>
</dbReference>
<dbReference type="SUPFAM" id="SSF55729">
    <property type="entry name" value="Acyl-CoA N-acyltransferases (Nat)"/>
    <property type="match status" value="1"/>
</dbReference>
<proteinExistence type="predicted"/>
<protein>
    <submittedName>
        <fullName evidence="2">GNAT family N-acetyltransferase</fullName>
    </submittedName>
</protein>
<gene>
    <name evidence="2" type="ORF">IPO85_06310</name>
</gene>
<organism evidence="2 3">
    <name type="scientific">Candidatus Defluviibacterium haderslevense</name>
    <dbReference type="NCBI Taxonomy" id="2981993"/>
    <lineage>
        <taxon>Bacteria</taxon>
        <taxon>Pseudomonadati</taxon>
        <taxon>Bacteroidota</taxon>
        <taxon>Saprospiria</taxon>
        <taxon>Saprospirales</taxon>
        <taxon>Saprospiraceae</taxon>
        <taxon>Candidatus Defluviibacterium</taxon>
    </lineage>
</organism>
<name>A0A9D7XCS9_9BACT</name>
<dbReference type="GO" id="GO:0016747">
    <property type="term" value="F:acyltransferase activity, transferring groups other than amino-acyl groups"/>
    <property type="evidence" value="ECO:0007669"/>
    <property type="project" value="InterPro"/>
</dbReference>
<dbReference type="Pfam" id="PF13302">
    <property type="entry name" value="Acetyltransf_3"/>
    <property type="match status" value="1"/>
</dbReference>
<dbReference type="InterPro" id="IPR000182">
    <property type="entry name" value="GNAT_dom"/>
</dbReference>
<dbReference type="PANTHER" id="PTHR43792">
    <property type="entry name" value="GNAT FAMILY, PUTATIVE (AFU_ORTHOLOGUE AFUA_3G00765)-RELATED-RELATED"/>
    <property type="match status" value="1"/>
</dbReference>
<dbReference type="AlphaFoldDB" id="A0A9D7XCS9"/>
<dbReference type="Gene3D" id="3.40.630.30">
    <property type="match status" value="1"/>
</dbReference>
<dbReference type="InterPro" id="IPR051531">
    <property type="entry name" value="N-acetyltransferase"/>
</dbReference>
<reference evidence="2 3" key="1">
    <citation type="submission" date="2020-10" db="EMBL/GenBank/DDBJ databases">
        <title>Connecting structure to function with the recovery of over 1000 high-quality activated sludge metagenome-assembled genomes encoding full-length rRNA genes using long-read sequencing.</title>
        <authorList>
            <person name="Singleton C.M."/>
            <person name="Petriglieri F."/>
            <person name="Kristensen J.M."/>
            <person name="Kirkegaard R.H."/>
            <person name="Michaelsen T.Y."/>
            <person name="Andersen M.H."/>
            <person name="Karst S.M."/>
            <person name="Dueholm M.S."/>
            <person name="Nielsen P.H."/>
            <person name="Albertsen M."/>
        </authorList>
    </citation>
    <scope>NUCLEOTIDE SEQUENCE [LARGE SCALE GENOMIC DNA]</scope>
    <source>
        <strain evidence="2">Ribe_18-Q3-R11-54_BAT3C.373</strain>
    </source>
</reference>
<dbReference type="EMBL" id="JADKFW010000004">
    <property type="protein sequence ID" value="MBK9717114.1"/>
    <property type="molecule type" value="Genomic_DNA"/>
</dbReference>
<dbReference type="InterPro" id="IPR016181">
    <property type="entry name" value="Acyl_CoA_acyltransferase"/>
</dbReference>
<sequence length="181" mass="21313">MNLEHLETPRMKLRILTPDVYDFVFNHYSDQEIMHFFGLENGQLMQEEKRKYNLGIATFNKTFVNFQLINKKTGSIIGACGFHTYYIEHGRAEIGYHLFSERDKNKGLMTEALQKIIHYGFDVMKLNRIEAFVSPQNEASIKLLKKFNFVEEGLLRKHYFKNNIMEDSLVCSLLRSEYGLQ</sequence>
<feature type="domain" description="N-acetyltransferase" evidence="1">
    <location>
        <begin position="11"/>
        <end position="170"/>
    </location>
</feature>
<evidence type="ECO:0000259" key="1">
    <source>
        <dbReference type="PROSITE" id="PS51186"/>
    </source>
</evidence>
<comment type="caution">
    <text evidence="2">The sequence shown here is derived from an EMBL/GenBank/DDBJ whole genome shotgun (WGS) entry which is preliminary data.</text>
</comment>
<dbReference type="Proteomes" id="UP000808349">
    <property type="component" value="Unassembled WGS sequence"/>
</dbReference>
<evidence type="ECO:0000313" key="2">
    <source>
        <dbReference type="EMBL" id="MBK9717114.1"/>
    </source>
</evidence>
<evidence type="ECO:0000313" key="3">
    <source>
        <dbReference type="Proteomes" id="UP000808349"/>
    </source>
</evidence>
<accession>A0A9D7XCS9</accession>